<keyword evidence="2" id="KW-0732">Signal</keyword>
<feature type="transmembrane region" description="Helical" evidence="1">
    <location>
        <begin position="78"/>
        <end position="95"/>
    </location>
</feature>
<evidence type="ECO:0000313" key="3">
    <source>
        <dbReference type="EMBL" id="NYF98117.1"/>
    </source>
</evidence>
<dbReference type="RefSeq" id="WP_185990966.1">
    <property type="nucleotide sequence ID" value="NZ_JACCAE010000001.1"/>
</dbReference>
<dbReference type="Proteomes" id="UP000554054">
    <property type="component" value="Unassembled WGS sequence"/>
</dbReference>
<organism evidence="3 4">
    <name type="scientific">Janibacter cremeus</name>
    <dbReference type="NCBI Taxonomy" id="1285192"/>
    <lineage>
        <taxon>Bacteria</taxon>
        <taxon>Bacillati</taxon>
        <taxon>Actinomycetota</taxon>
        <taxon>Actinomycetes</taxon>
        <taxon>Micrococcales</taxon>
        <taxon>Intrasporangiaceae</taxon>
        <taxon>Janibacter</taxon>
    </lineage>
</organism>
<reference evidence="3 4" key="1">
    <citation type="submission" date="2020-07" db="EMBL/GenBank/DDBJ databases">
        <title>Sequencing the genomes of 1000 actinobacteria strains.</title>
        <authorList>
            <person name="Klenk H.-P."/>
        </authorList>
    </citation>
    <scope>NUCLEOTIDE SEQUENCE [LARGE SCALE GENOMIC DNA]</scope>
    <source>
        <strain evidence="3 4">DSM 26154</strain>
    </source>
</reference>
<keyword evidence="1" id="KW-0472">Membrane</keyword>
<dbReference type="EMBL" id="JACCAE010000001">
    <property type="protein sequence ID" value="NYF98117.1"/>
    <property type="molecule type" value="Genomic_DNA"/>
</dbReference>
<feature type="chain" id="PRO_5032561458" evidence="2">
    <location>
        <begin position="28"/>
        <end position="108"/>
    </location>
</feature>
<sequence length="108" mass="11104">MVRRVFLALGTAAVVAAVVLMVTPVGAAGVSGNAISPRYSDFGWVSYTPLPEDSTLADLRAAGVRVPHDAVAARRYEAGGAFAGGLVLLAVALLLSRPRRSEVPSGDN</sequence>
<feature type="signal peptide" evidence="2">
    <location>
        <begin position="1"/>
        <end position="27"/>
    </location>
</feature>
<keyword evidence="1" id="KW-0812">Transmembrane</keyword>
<comment type="caution">
    <text evidence="3">The sequence shown here is derived from an EMBL/GenBank/DDBJ whole genome shotgun (WGS) entry which is preliminary data.</text>
</comment>
<evidence type="ECO:0000256" key="2">
    <source>
        <dbReference type="SAM" id="SignalP"/>
    </source>
</evidence>
<keyword evidence="4" id="KW-1185">Reference proteome</keyword>
<evidence type="ECO:0000256" key="1">
    <source>
        <dbReference type="SAM" id="Phobius"/>
    </source>
</evidence>
<evidence type="ECO:0000313" key="4">
    <source>
        <dbReference type="Proteomes" id="UP000554054"/>
    </source>
</evidence>
<gene>
    <name evidence="3" type="ORF">BJY20_001509</name>
</gene>
<keyword evidence="1" id="KW-1133">Transmembrane helix</keyword>
<protein>
    <submittedName>
        <fullName evidence="3">Uncharacterized protein</fullName>
    </submittedName>
</protein>
<dbReference type="AlphaFoldDB" id="A0A852VM10"/>
<accession>A0A852VM10</accession>
<proteinExistence type="predicted"/>
<name>A0A852VM10_9MICO</name>